<dbReference type="PANTHER" id="PTHR47027:SF30">
    <property type="entry name" value="THAP-TYPE DOMAIN-CONTAINING PROTEIN"/>
    <property type="match status" value="1"/>
</dbReference>
<keyword evidence="2" id="KW-1185">Reference proteome</keyword>
<evidence type="ECO:0000313" key="1">
    <source>
        <dbReference type="EMBL" id="CAI9734599.1"/>
    </source>
</evidence>
<evidence type="ECO:0000313" key="2">
    <source>
        <dbReference type="Proteomes" id="UP001162480"/>
    </source>
</evidence>
<sequence>MLFIDLTKALDAVNQQAIWKVLKKLGIPDKMLNVIIFFHEEMKAAVMSGGEPSASFDVTNGKKQSCVMAPVLFALYFSVMLKKRIDNQEYQVLVLKNEQGEVKLEALQLPSRKADTVVKGITAVLVEYNLWNCVKMIVADTTSVNTGKGNGIIAQLQRLFVQKGLKE</sequence>
<reference evidence="1" key="1">
    <citation type="submission" date="2023-08" db="EMBL/GenBank/DDBJ databases">
        <authorList>
            <person name="Alioto T."/>
            <person name="Alioto T."/>
            <person name="Gomez Garrido J."/>
        </authorList>
    </citation>
    <scope>NUCLEOTIDE SEQUENCE</scope>
</reference>
<protein>
    <recommendedName>
        <fullName evidence="3">Reverse transcriptase domain-containing protein</fullName>
    </recommendedName>
</protein>
<dbReference type="AlphaFoldDB" id="A0AA36FEV6"/>
<name>A0AA36FEV6_OCTVU</name>
<dbReference type="EMBL" id="OX597829">
    <property type="protein sequence ID" value="CAI9734599.1"/>
    <property type="molecule type" value="Genomic_DNA"/>
</dbReference>
<dbReference type="PANTHER" id="PTHR47027">
    <property type="entry name" value="REVERSE TRANSCRIPTASE DOMAIN-CONTAINING PROTEIN"/>
    <property type="match status" value="1"/>
</dbReference>
<gene>
    <name evidence="1" type="ORF">OCTVUL_1B011775</name>
</gene>
<evidence type="ECO:0008006" key="3">
    <source>
        <dbReference type="Google" id="ProtNLM"/>
    </source>
</evidence>
<accession>A0AA36FEV6</accession>
<organism evidence="1 2">
    <name type="scientific">Octopus vulgaris</name>
    <name type="common">Common octopus</name>
    <dbReference type="NCBI Taxonomy" id="6645"/>
    <lineage>
        <taxon>Eukaryota</taxon>
        <taxon>Metazoa</taxon>
        <taxon>Spiralia</taxon>
        <taxon>Lophotrochozoa</taxon>
        <taxon>Mollusca</taxon>
        <taxon>Cephalopoda</taxon>
        <taxon>Coleoidea</taxon>
        <taxon>Octopodiformes</taxon>
        <taxon>Octopoda</taxon>
        <taxon>Incirrata</taxon>
        <taxon>Octopodidae</taxon>
        <taxon>Octopus</taxon>
    </lineage>
</organism>
<proteinExistence type="predicted"/>
<dbReference type="Proteomes" id="UP001162480">
    <property type="component" value="Chromosome 16"/>
</dbReference>